<dbReference type="Gene3D" id="2.40.50.100">
    <property type="match status" value="1"/>
</dbReference>
<dbReference type="InterPro" id="IPR051909">
    <property type="entry name" value="MFP_Cation_Efflux"/>
</dbReference>
<dbReference type="NCBIfam" id="TIGR01730">
    <property type="entry name" value="RND_mfp"/>
    <property type="match status" value="1"/>
</dbReference>
<dbReference type="AlphaFoldDB" id="A0A4Q0NS08"/>
<dbReference type="GO" id="GO:0060003">
    <property type="term" value="P:copper ion export"/>
    <property type="evidence" value="ECO:0007669"/>
    <property type="project" value="TreeGrafter"/>
</dbReference>
<dbReference type="GO" id="GO:0016020">
    <property type="term" value="C:membrane"/>
    <property type="evidence" value="ECO:0007669"/>
    <property type="project" value="InterPro"/>
</dbReference>
<comment type="similarity">
    <text evidence="1">Belongs to the membrane fusion protein (MFP) (TC 8.A.1) family.</text>
</comment>
<reference evidence="5 6" key="1">
    <citation type="submission" date="2018-07" db="EMBL/GenBank/DDBJ databases">
        <title>Leeuwenhoekiella genomics.</title>
        <authorList>
            <person name="Tahon G."/>
            <person name="Willems A."/>
        </authorList>
    </citation>
    <scope>NUCLEOTIDE SEQUENCE [LARGE SCALE GENOMIC DNA]</scope>
    <source>
        <strain evidence="5 6">LMG 29608</strain>
    </source>
</reference>
<dbReference type="GO" id="GO:0015679">
    <property type="term" value="P:plasma membrane copper ion transport"/>
    <property type="evidence" value="ECO:0007669"/>
    <property type="project" value="TreeGrafter"/>
</dbReference>
<dbReference type="InterPro" id="IPR006143">
    <property type="entry name" value="RND_pump_MFP"/>
</dbReference>
<dbReference type="PROSITE" id="PS51257">
    <property type="entry name" value="PROKAR_LIPOPROTEIN"/>
    <property type="match status" value="1"/>
</dbReference>
<dbReference type="Gene3D" id="2.40.420.20">
    <property type="match status" value="1"/>
</dbReference>
<evidence type="ECO:0000256" key="2">
    <source>
        <dbReference type="ARBA" id="ARBA00022448"/>
    </source>
</evidence>
<dbReference type="PANTHER" id="PTHR30097">
    <property type="entry name" value="CATION EFFLUX SYSTEM PROTEIN CUSB"/>
    <property type="match status" value="1"/>
</dbReference>
<comment type="caution">
    <text evidence="5">The sequence shown here is derived from an EMBL/GenBank/DDBJ whole genome shotgun (WGS) entry which is preliminary data.</text>
</comment>
<protein>
    <submittedName>
        <fullName evidence="5">Cobalt-zinc-cadmium efflux system membrane fusion protein</fullName>
    </submittedName>
</protein>
<dbReference type="Pfam" id="PF25973">
    <property type="entry name" value="BSH_CzcB"/>
    <property type="match status" value="1"/>
</dbReference>
<dbReference type="GO" id="GO:0022857">
    <property type="term" value="F:transmembrane transporter activity"/>
    <property type="evidence" value="ECO:0007669"/>
    <property type="project" value="InterPro"/>
</dbReference>
<dbReference type="SUPFAM" id="SSF111369">
    <property type="entry name" value="HlyD-like secretion proteins"/>
    <property type="match status" value="1"/>
</dbReference>
<evidence type="ECO:0000259" key="4">
    <source>
        <dbReference type="Pfam" id="PF25973"/>
    </source>
</evidence>
<accession>A0A4Q0NS08</accession>
<keyword evidence="2" id="KW-0813">Transport</keyword>
<dbReference type="Pfam" id="PF25954">
    <property type="entry name" value="Beta-barrel_RND_2"/>
    <property type="match status" value="1"/>
</dbReference>
<keyword evidence="6" id="KW-1185">Reference proteome</keyword>
<dbReference type="EMBL" id="QOVK01000025">
    <property type="protein sequence ID" value="RXG13633.1"/>
    <property type="molecule type" value="Genomic_DNA"/>
</dbReference>
<dbReference type="Proteomes" id="UP000289859">
    <property type="component" value="Unassembled WGS sequence"/>
</dbReference>
<name>A0A4Q0NS08_9FLAO</name>
<evidence type="ECO:0000259" key="3">
    <source>
        <dbReference type="Pfam" id="PF25954"/>
    </source>
</evidence>
<dbReference type="Gene3D" id="2.40.30.170">
    <property type="match status" value="1"/>
</dbReference>
<gene>
    <name evidence="5" type="ORF">DSM02_3674</name>
</gene>
<organism evidence="5 6">
    <name type="scientific">Leeuwenhoekiella polynyae</name>
    <dbReference type="NCBI Taxonomy" id="1550906"/>
    <lineage>
        <taxon>Bacteria</taxon>
        <taxon>Pseudomonadati</taxon>
        <taxon>Bacteroidota</taxon>
        <taxon>Flavobacteriia</taxon>
        <taxon>Flavobacteriales</taxon>
        <taxon>Flavobacteriaceae</taxon>
        <taxon>Leeuwenhoekiella</taxon>
    </lineage>
</organism>
<dbReference type="PANTHER" id="PTHR30097:SF4">
    <property type="entry name" value="SLR6042 PROTEIN"/>
    <property type="match status" value="1"/>
</dbReference>
<dbReference type="InterPro" id="IPR058647">
    <property type="entry name" value="BSH_CzcB-like"/>
</dbReference>
<proteinExistence type="inferred from homology"/>
<sequence length="389" mass="43247">MMKNSIQILAQISLMILMISCGTKEKQGDTTDASLEHHADVTVTQAQFKNAGMTLSTIEETTFPDWVEASGMIDVPPENRAVITAFMGGYIKDNPLLIGDAVKKGQVLITLENPEFVAIQQQFQELAEQLNYLKSEYERQQALVEENITSQKSFLKAESDYKRSVATYTGLRKKLQMLHISPQRVLQGDYTSQARIYAPITGTIAETFVSKGSYVSAADPIMEIVDVDHIHLELKVFESDMLKVKKGQKIKFKIPESSDTFYEGEVHLIGNSLNQEGRTVTVHGHLENESTRPNFAVGMFIEAQIETGESTALALPEEAVANLGDAYYVLQLQEHEQGAYFFNRVAVETGKTRKGFIEIKNAADFPKGAQFLVNGAFELIKEGSEGHSH</sequence>
<feature type="domain" description="CzcB-like barrel-sandwich hybrid" evidence="4">
    <location>
        <begin position="81"/>
        <end position="226"/>
    </location>
</feature>
<dbReference type="Gene3D" id="1.10.287.470">
    <property type="entry name" value="Helix hairpin bin"/>
    <property type="match status" value="1"/>
</dbReference>
<dbReference type="GO" id="GO:0030313">
    <property type="term" value="C:cell envelope"/>
    <property type="evidence" value="ECO:0007669"/>
    <property type="project" value="TreeGrafter"/>
</dbReference>
<dbReference type="InterPro" id="IPR058792">
    <property type="entry name" value="Beta-barrel_RND_2"/>
</dbReference>
<evidence type="ECO:0000313" key="6">
    <source>
        <dbReference type="Proteomes" id="UP000289859"/>
    </source>
</evidence>
<evidence type="ECO:0000313" key="5">
    <source>
        <dbReference type="EMBL" id="RXG13633.1"/>
    </source>
</evidence>
<evidence type="ECO:0000256" key="1">
    <source>
        <dbReference type="ARBA" id="ARBA00009477"/>
    </source>
</evidence>
<feature type="domain" description="CusB-like beta-barrel" evidence="3">
    <location>
        <begin position="232"/>
        <end position="306"/>
    </location>
</feature>